<organism evidence="1 2">
    <name type="scientific">Rosistilla ulvae</name>
    <dbReference type="NCBI Taxonomy" id="1930277"/>
    <lineage>
        <taxon>Bacteria</taxon>
        <taxon>Pseudomonadati</taxon>
        <taxon>Planctomycetota</taxon>
        <taxon>Planctomycetia</taxon>
        <taxon>Pirellulales</taxon>
        <taxon>Pirellulaceae</taxon>
        <taxon>Rosistilla</taxon>
    </lineage>
</organism>
<gene>
    <name evidence="1" type="ORF">EC9_32440</name>
</gene>
<proteinExistence type="predicted"/>
<dbReference type="AlphaFoldDB" id="A0A517M2F1"/>
<evidence type="ECO:0000313" key="1">
    <source>
        <dbReference type="EMBL" id="QDS89047.1"/>
    </source>
</evidence>
<reference evidence="1 2" key="1">
    <citation type="submission" date="2019-02" db="EMBL/GenBank/DDBJ databases">
        <title>Deep-cultivation of Planctomycetes and their phenomic and genomic characterization uncovers novel biology.</title>
        <authorList>
            <person name="Wiegand S."/>
            <person name="Jogler M."/>
            <person name="Boedeker C."/>
            <person name="Pinto D."/>
            <person name="Vollmers J."/>
            <person name="Rivas-Marin E."/>
            <person name="Kohn T."/>
            <person name="Peeters S.H."/>
            <person name="Heuer A."/>
            <person name="Rast P."/>
            <person name="Oberbeckmann S."/>
            <person name="Bunk B."/>
            <person name="Jeske O."/>
            <person name="Meyerdierks A."/>
            <person name="Storesund J.E."/>
            <person name="Kallscheuer N."/>
            <person name="Luecker S."/>
            <person name="Lage O.M."/>
            <person name="Pohl T."/>
            <person name="Merkel B.J."/>
            <person name="Hornburger P."/>
            <person name="Mueller R.-W."/>
            <person name="Bruemmer F."/>
            <person name="Labrenz M."/>
            <person name="Spormann A.M."/>
            <person name="Op den Camp H."/>
            <person name="Overmann J."/>
            <person name="Amann R."/>
            <person name="Jetten M.S.M."/>
            <person name="Mascher T."/>
            <person name="Medema M.H."/>
            <person name="Devos D.P."/>
            <person name="Kaster A.-K."/>
            <person name="Ovreas L."/>
            <person name="Rohde M."/>
            <person name="Galperin M.Y."/>
            <person name="Jogler C."/>
        </authorList>
    </citation>
    <scope>NUCLEOTIDE SEQUENCE [LARGE SCALE GENOMIC DNA]</scope>
    <source>
        <strain evidence="1 2">EC9</strain>
    </source>
</reference>
<evidence type="ECO:0000313" key="2">
    <source>
        <dbReference type="Proteomes" id="UP000319557"/>
    </source>
</evidence>
<dbReference type="KEGG" id="ruv:EC9_32440"/>
<dbReference type="Proteomes" id="UP000319557">
    <property type="component" value="Chromosome"/>
</dbReference>
<keyword evidence="2" id="KW-1185">Reference proteome</keyword>
<name>A0A517M2F1_9BACT</name>
<accession>A0A517M2F1</accession>
<protein>
    <submittedName>
        <fullName evidence="1">Uncharacterized protein</fullName>
    </submittedName>
</protein>
<dbReference type="EMBL" id="CP036261">
    <property type="protein sequence ID" value="QDS89047.1"/>
    <property type="molecule type" value="Genomic_DNA"/>
</dbReference>
<sequence>MVACRGDDGDTIWLFDAQDLPRLLLERSFSLGAGREDLVPLASISH</sequence>